<protein>
    <submittedName>
        <fullName evidence="1">DUF4249 domain-containing protein</fullName>
    </submittedName>
</protein>
<comment type="caution">
    <text evidence="1">The sequence shown here is derived from an EMBL/GenBank/DDBJ whole genome shotgun (WGS) entry which is preliminary data.</text>
</comment>
<name>A0A2T2YIJ6_9BACT</name>
<gene>
    <name evidence="1" type="ORF">AHMF7605_18300</name>
</gene>
<dbReference type="PROSITE" id="PS51257">
    <property type="entry name" value="PROKAR_LIPOPROTEIN"/>
    <property type="match status" value="1"/>
</dbReference>
<evidence type="ECO:0000313" key="1">
    <source>
        <dbReference type="EMBL" id="PSR55317.1"/>
    </source>
</evidence>
<organism evidence="1 2">
    <name type="scientific">Adhaeribacter arboris</name>
    <dbReference type="NCBI Taxonomy" id="2072846"/>
    <lineage>
        <taxon>Bacteria</taxon>
        <taxon>Pseudomonadati</taxon>
        <taxon>Bacteroidota</taxon>
        <taxon>Cytophagia</taxon>
        <taxon>Cytophagales</taxon>
        <taxon>Hymenobacteraceae</taxon>
        <taxon>Adhaeribacter</taxon>
    </lineage>
</organism>
<accession>A0A2T2YIJ6</accession>
<dbReference type="InterPro" id="IPR025345">
    <property type="entry name" value="DUF4249"/>
</dbReference>
<dbReference type="Proteomes" id="UP000240357">
    <property type="component" value="Unassembled WGS sequence"/>
</dbReference>
<proteinExistence type="predicted"/>
<keyword evidence="2" id="KW-1185">Reference proteome</keyword>
<dbReference type="AlphaFoldDB" id="A0A2T2YIJ6"/>
<dbReference type="RefSeq" id="WP_106931496.1">
    <property type="nucleotide sequence ID" value="NZ_PYFT01000001.1"/>
</dbReference>
<reference evidence="1 2" key="1">
    <citation type="submission" date="2018-03" db="EMBL/GenBank/DDBJ databases">
        <title>Adhaeribacter sp. HMF7605 Genome sequencing and assembly.</title>
        <authorList>
            <person name="Kang H."/>
            <person name="Kang J."/>
            <person name="Cha I."/>
            <person name="Kim H."/>
            <person name="Joh K."/>
        </authorList>
    </citation>
    <scope>NUCLEOTIDE SEQUENCE [LARGE SCALE GENOMIC DNA]</scope>
    <source>
        <strain evidence="1 2">HMF7605</strain>
    </source>
</reference>
<sequence>MKNIFAFFSLFMLALTGCEQVIDYELQEGTPKIVIEGLVTNQPGPYTVRVSKTLGFLQNGQTPGITDAEVTISDDKGHSEVLQAKENGIYQTKDLVGTVGNTYFLKVKVNGQEYTSQSYLKPVTSLDSVTYKFKEKNAETDEGYYATIYFQEPKGKGDYYRFNIWVNEEQEDDIVAINDEVYDGNYGDPEIDIALKKGDKLRVEMLSLDRAGYDFLRVLGTMQYYTGGPFDAPPANAPSNISNGAVGYFGASAATVINSTVE</sequence>
<evidence type="ECO:0000313" key="2">
    <source>
        <dbReference type="Proteomes" id="UP000240357"/>
    </source>
</evidence>
<dbReference type="EMBL" id="PYFT01000001">
    <property type="protein sequence ID" value="PSR55317.1"/>
    <property type="molecule type" value="Genomic_DNA"/>
</dbReference>
<dbReference type="OrthoDB" id="637707at2"/>
<dbReference type="Pfam" id="PF14054">
    <property type="entry name" value="DUF4249"/>
    <property type="match status" value="1"/>
</dbReference>